<keyword evidence="4 5" id="KW-0539">Nucleus</keyword>
<name>C1MKX5_MICPC</name>
<dbReference type="AlphaFoldDB" id="C1MKX5"/>
<evidence type="ECO:0000259" key="6">
    <source>
        <dbReference type="Pfam" id="PF05916"/>
    </source>
</evidence>
<dbReference type="Proteomes" id="UP000001876">
    <property type="component" value="Unassembled WGS sequence"/>
</dbReference>
<dbReference type="GO" id="GO:0006260">
    <property type="term" value="P:DNA replication"/>
    <property type="evidence" value="ECO:0007669"/>
    <property type="project" value="UniProtKB-KW"/>
</dbReference>
<dbReference type="Gene3D" id="1.20.58.1020">
    <property type="match status" value="1"/>
</dbReference>
<evidence type="ECO:0000256" key="1">
    <source>
        <dbReference type="ARBA" id="ARBA00004123"/>
    </source>
</evidence>
<dbReference type="eggNOG" id="KOG4071">
    <property type="taxonomic scope" value="Eukaryota"/>
</dbReference>
<organism evidence="9">
    <name type="scientific">Micromonas pusilla (strain CCMP1545)</name>
    <name type="common">Picoplanktonic green alga</name>
    <dbReference type="NCBI Taxonomy" id="564608"/>
    <lineage>
        <taxon>Eukaryota</taxon>
        <taxon>Viridiplantae</taxon>
        <taxon>Chlorophyta</taxon>
        <taxon>Mamiellophyceae</taxon>
        <taxon>Mamiellales</taxon>
        <taxon>Mamiellaceae</taxon>
        <taxon>Micromonas</taxon>
    </lineage>
</organism>
<dbReference type="STRING" id="564608.C1MKX5"/>
<dbReference type="CDD" id="cd11712">
    <property type="entry name" value="GINS_A_psf2"/>
    <property type="match status" value="1"/>
</dbReference>
<dbReference type="PIRSF" id="PIRSF028998">
    <property type="entry name" value="GINS_Psf2_subgr"/>
    <property type="match status" value="1"/>
</dbReference>
<dbReference type="Pfam" id="PF25005">
    <property type="entry name" value="PSF2_N"/>
    <property type="match status" value="1"/>
</dbReference>
<evidence type="ECO:0000313" key="8">
    <source>
        <dbReference type="EMBL" id="EEH59837.1"/>
    </source>
</evidence>
<dbReference type="OMA" id="DSLNCMY"/>
<comment type="subcellular location">
    <subcellularLocation>
        <location evidence="1 5">Nucleus</location>
    </subcellularLocation>
</comment>
<dbReference type="InterPro" id="IPR021151">
    <property type="entry name" value="GINS_A"/>
</dbReference>
<dbReference type="GO" id="GO:0000727">
    <property type="term" value="P:double-strand break repair via break-induced replication"/>
    <property type="evidence" value="ECO:0007669"/>
    <property type="project" value="TreeGrafter"/>
</dbReference>
<evidence type="ECO:0000256" key="3">
    <source>
        <dbReference type="ARBA" id="ARBA00022705"/>
    </source>
</evidence>
<gene>
    <name evidence="8" type="primary">PSF2</name>
    <name evidence="8" type="ORF">MICPUCDRAFT_70717</name>
</gene>
<keyword evidence="9" id="KW-1185">Reference proteome</keyword>
<reference evidence="8 9" key="1">
    <citation type="journal article" date="2009" name="Science">
        <title>Green evolution and dynamic adaptations revealed by genomes of the marine picoeukaryotes Micromonas.</title>
        <authorList>
            <person name="Worden A.Z."/>
            <person name="Lee J.H."/>
            <person name="Mock T."/>
            <person name="Rouze P."/>
            <person name="Simmons M.P."/>
            <person name="Aerts A.L."/>
            <person name="Allen A.E."/>
            <person name="Cuvelier M.L."/>
            <person name="Derelle E."/>
            <person name="Everett M.V."/>
            <person name="Foulon E."/>
            <person name="Grimwood J."/>
            <person name="Gundlach H."/>
            <person name="Henrissat B."/>
            <person name="Napoli C."/>
            <person name="McDonald S.M."/>
            <person name="Parker M.S."/>
            <person name="Rombauts S."/>
            <person name="Salamov A."/>
            <person name="Von Dassow P."/>
            <person name="Badger J.H."/>
            <person name="Coutinho P.M."/>
            <person name="Demir E."/>
            <person name="Dubchak I."/>
            <person name="Gentemann C."/>
            <person name="Eikrem W."/>
            <person name="Gready J.E."/>
            <person name="John U."/>
            <person name="Lanier W."/>
            <person name="Lindquist E.A."/>
            <person name="Lucas S."/>
            <person name="Mayer K.F."/>
            <person name="Moreau H."/>
            <person name="Not F."/>
            <person name="Otillar R."/>
            <person name="Panaud O."/>
            <person name="Pangilinan J."/>
            <person name="Paulsen I."/>
            <person name="Piegu B."/>
            <person name="Poliakov A."/>
            <person name="Robbens S."/>
            <person name="Schmutz J."/>
            <person name="Toulza E."/>
            <person name="Wyss T."/>
            <person name="Zelensky A."/>
            <person name="Zhou K."/>
            <person name="Armbrust E.V."/>
            <person name="Bhattacharya D."/>
            <person name="Goodenough U.W."/>
            <person name="Van de Peer Y."/>
            <person name="Grigoriev I.V."/>
        </authorList>
    </citation>
    <scope>NUCLEOTIDE SEQUENCE [LARGE SCALE GENOMIC DNA]</scope>
    <source>
        <strain evidence="8 9">CCMP1545</strain>
    </source>
</reference>
<dbReference type="GO" id="GO:0000811">
    <property type="term" value="C:GINS complex"/>
    <property type="evidence" value="ECO:0007669"/>
    <property type="project" value="TreeGrafter"/>
</dbReference>
<evidence type="ECO:0000256" key="2">
    <source>
        <dbReference type="ARBA" id="ARBA00010565"/>
    </source>
</evidence>
<dbReference type="PANTHER" id="PTHR12772:SF0">
    <property type="entry name" value="DNA REPLICATION COMPLEX GINS PROTEIN PSF2"/>
    <property type="match status" value="1"/>
</dbReference>
<dbReference type="PANTHER" id="PTHR12772">
    <property type="entry name" value="DNA REPLICATION COMPLEX GINS PROTEIN PSF2"/>
    <property type="match status" value="1"/>
</dbReference>
<accession>C1MKX5</accession>
<evidence type="ECO:0000256" key="5">
    <source>
        <dbReference type="PIRNR" id="PIRNR028998"/>
    </source>
</evidence>
<dbReference type="Pfam" id="PF05916">
    <property type="entry name" value="Sld5"/>
    <property type="match status" value="1"/>
</dbReference>
<dbReference type="KEGG" id="mpp:MICPUCDRAFT_70717"/>
<comment type="subunit">
    <text evidence="5">Component of the GINS complex.</text>
</comment>
<sequence>MSTRSSSDLTHQEVNFSAEDEVVLVVPNFSLQQVHLLGGTYGPFRPQIQAAVPLWFATILKKQGKCCIIPPMWLNVNALRTVIETERVDDVFQGLPFHYIELAAELCKHARDDMIDWSRLYDLVDTIRSVRHVKIQSGLRGLNADALKGVKLRHLSAIEVNVLRPFMSSVVDHFLNCFK</sequence>
<protein>
    <recommendedName>
        <fullName evidence="5">DNA replication complex GINS protein PSF2</fullName>
    </recommendedName>
</protein>
<dbReference type="CDD" id="cd21694">
    <property type="entry name" value="GINS_B_Psf2"/>
    <property type="match status" value="1"/>
</dbReference>
<feature type="domain" description="GINS subunit" evidence="6">
    <location>
        <begin position="73"/>
        <end position="176"/>
    </location>
</feature>
<dbReference type="FunFam" id="3.40.5.50:FF:000001">
    <property type="entry name" value="DNA replication complex GINS protein PSF2"/>
    <property type="match status" value="1"/>
</dbReference>
<keyword evidence="3 5" id="KW-0235">DNA replication</keyword>
<dbReference type="InterPro" id="IPR007257">
    <property type="entry name" value="GINS_Psf2"/>
</dbReference>
<feature type="domain" description="DNA replication complex GINS protein PSF2 N-terminal" evidence="7">
    <location>
        <begin position="10"/>
        <end position="69"/>
    </location>
</feature>
<dbReference type="OrthoDB" id="1938138at2759"/>
<dbReference type="RefSeq" id="XP_003056461.1">
    <property type="nucleotide sequence ID" value="XM_003056415.1"/>
</dbReference>
<evidence type="ECO:0000256" key="4">
    <source>
        <dbReference type="ARBA" id="ARBA00023242"/>
    </source>
</evidence>
<dbReference type="EMBL" id="GG663736">
    <property type="protein sequence ID" value="EEH59837.1"/>
    <property type="molecule type" value="Genomic_DNA"/>
</dbReference>
<dbReference type="InterPro" id="IPR056784">
    <property type="entry name" value="PSF2_N"/>
</dbReference>
<dbReference type="InterPro" id="IPR036224">
    <property type="entry name" value="GINS_bundle-like_dom_sf"/>
</dbReference>
<dbReference type="SUPFAM" id="SSF158573">
    <property type="entry name" value="GINS helical bundle-like"/>
    <property type="match status" value="1"/>
</dbReference>
<evidence type="ECO:0000259" key="7">
    <source>
        <dbReference type="Pfam" id="PF25005"/>
    </source>
</evidence>
<dbReference type="GeneID" id="9681540"/>
<comment type="similarity">
    <text evidence="2 5">Belongs to the GINS2/PSF2 family.</text>
</comment>
<dbReference type="Gene3D" id="3.40.5.50">
    <property type="match status" value="1"/>
</dbReference>
<dbReference type="SUPFAM" id="SSF160059">
    <property type="entry name" value="PriA/YqbF domain"/>
    <property type="match status" value="1"/>
</dbReference>
<proteinExistence type="inferred from homology"/>
<evidence type="ECO:0000313" key="9">
    <source>
        <dbReference type="Proteomes" id="UP000001876"/>
    </source>
</evidence>